<evidence type="ECO:0000313" key="2">
    <source>
        <dbReference type="EMBL" id="GER46569.1"/>
    </source>
</evidence>
<feature type="transmembrane region" description="Helical" evidence="1">
    <location>
        <begin position="202"/>
        <end position="222"/>
    </location>
</feature>
<accession>A0A5A7QN33</accession>
<reference evidence="3" key="1">
    <citation type="journal article" date="2019" name="Curr. Biol.">
        <title>Genome Sequence of Striga asiatica Provides Insight into the Evolution of Plant Parasitism.</title>
        <authorList>
            <person name="Yoshida S."/>
            <person name="Kim S."/>
            <person name="Wafula E.K."/>
            <person name="Tanskanen J."/>
            <person name="Kim Y.M."/>
            <person name="Honaas L."/>
            <person name="Yang Z."/>
            <person name="Spallek T."/>
            <person name="Conn C.E."/>
            <person name="Ichihashi Y."/>
            <person name="Cheong K."/>
            <person name="Cui S."/>
            <person name="Der J.P."/>
            <person name="Gundlach H."/>
            <person name="Jiao Y."/>
            <person name="Hori C."/>
            <person name="Ishida J.K."/>
            <person name="Kasahara H."/>
            <person name="Kiba T."/>
            <person name="Kim M.S."/>
            <person name="Koo N."/>
            <person name="Laohavisit A."/>
            <person name="Lee Y.H."/>
            <person name="Lumba S."/>
            <person name="McCourt P."/>
            <person name="Mortimer J.C."/>
            <person name="Mutuku J.M."/>
            <person name="Nomura T."/>
            <person name="Sasaki-Sekimoto Y."/>
            <person name="Seto Y."/>
            <person name="Wang Y."/>
            <person name="Wakatake T."/>
            <person name="Sakakibara H."/>
            <person name="Demura T."/>
            <person name="Yamaguchi S."/>
            <person name="Yoneyama K."/>
            <person name="Manabe R.I."/>
            <person name="Nelson D.C."/>
            <person name="Schulman A.H."/>
            <person name="Timko M.P."/>
            <person name="dePamphilis C.W."/>
            <person name="Choi D."/>
            <person name="Shirasu K."/>
        </authorList>
    </citation>
    <scope>NUCLEOTIDE SEQUENCE [LARGE SCALE GENOMIC DNA]</scope>
    <source>
        <strain evidence="3">cv. UVA1</strain>
    </source>
</reference>
<feature type="transmembrane region" description="Helical" evidence="1">
    <location>
        <begin position="171"/>
        <end position="190"/>
    </location>
</feature>
<protein>
    <submittedName>
        <fullName evidence="2">Zinc finger C3HC4-type RING finger family protein</fullName>
    </submittedName>
</protein>
<keyword evidence="1" id="KW-0812">Transmembrane</keyword>
<dbReference type="AlphaFoldDB" id="A0A5A7QN33"/>
<sequence length="280" mass="31437">MEIRTCKSCYGCIHPSHLLIVLITKRIIVGPSAFHTVINQPQLRLSNGFRCCLHAFIPQTIYHERISKNKHLRIIPIGRVLLDKMSPLRPSTPAKVLHLHNLGQNRLIHIILTSWGREVARVDAVSTSSPRVIVWVRLEEGTFVVVLLHELPLLFGLLAGFRVLPLPFPPLLLSHVPHLIYFLLLLKHGLPILSVPLDPSNLPGLPGFVLISLIHIVIRVHIGNISFQLKILLDLEILFDLLHDNLFGLLPSLFQPLLHGLLQRLLLGLEPLSLGYGVPL</sequence>
<name>A0A5A7QN33_STRAF</name>
<organism evidence="2 3">
    <name type="scientific">Striga asiatica</name>
    <name type="common">Asiatic witchweed</name>
    <name type="synonym">Buchnera asiatica</name>
    <dbReference type="NCBI Taxonomy" id="4170"/>
    <lineage>
        <taxon>Eukaryota</taxon>
        <taxon>Viridiplantae</taxon>
        <taxon>Streptophyta</taxon>
        <taxon>Embryophyta</taxon>
        <taxon>Tracheophyta</taxon>
        <taxon>Spermatophyta</taxon>
        <taxon>Magnoliopsida</taxon>
        <taxon>eudicotyledons</taxon>
        <taxon>Gunneridae</taxon>
        <taxon>Pentapetalae</taxon>
        <taxon>asterids</taxon>
        <taxon>lamiids</taxon>
        <taxon>Lamiales</taxon>
        <taxon>Orobanchaceae</taxon>
        <taxon>Buchnereae</taxon>
        <taxon>Striga</taxon>
    </lineage>
</organism>
<evidence type="ECO:0000256" key="1">
    <source>
        <dbReference type="SAM" id="Phobius"/>
    </source>
</evidence>
<dbReference type="OrthoDB" id="1111734at2759"/>
<gene>
    <name evidence="2" type="ORF">STAS_23617</name>
</gene>
<keyword evidence="3" id="KW-1185">Reference proteome</keyword>
<dbReference type="EMBL" id="BKCP01007626">
    <property type="protein sequence ID" value="GER46569.1"/>
    <property type="molecule type" value="Genomic_DNA"/>
</dbReference>
<keyword evidence="1" id="KW-0472">Membrane</keyword>
<evidence type="ECO:0000313" key="3">
    <source>
        <dbReference type="Proteomes" id="UP000325081"/>
    </source>
</evidence>
<keyword evidence="1" id="KW-1133">Transmembrane helix</keyword>
<proteinExistence type="predicted"/>
<feature type="transmembrane region" description="Helical" evidence="1">
    <location>
        <begin position="143"/>
        <end position="164"/>
    </location>
</feature>
<dbReference type="Proteomes" id="UP000325081">
    <property type="component" value="Unassembled WGS sequence"/>
</dbReference>
<comment type="caution">
    <text evidence="2">The sequence shown here is derived from an EMBL/GenBank/DDBJ whole genome shotgun (WGS) entry which is preliminary data.</text>
</comment>